<keyword evidence="1" id="KW-0802">TPR repeat</keyword>
<dbReference type="InterPro" id="IPR011990">
    <property type="entry name" value="TPR-like_helical_dom_sf"/>
</dbReference>
<evidence type="ECO:0000313" key="4">
    <source>
        <dbReference type="Proteomes" id="UP000276776"/>
    </source>
</evidence>
<keyword evidence="4" id="KW-1185">Reference proteome</keyword>
<evidence type="ECO:0000256" key="1">
    <source>
        <dbReference type="PROSITE-ProRule" id="PRU00339"/>
    </source>
</evidence>
<reference evidence="3 4" key="2">
    <citation type="submission" date="2018-11" db="EMBL/GenBank/DDBJ databases">
        <authorList>
            <consortium name="Pathogen Informatics"/>
        </authorList>
    </citation>
    <scope>NUCLEOTIDE SEQUENCE [LARGE SCALE GENOMIC DNA]</scope>
</reference>
<dbReference type="PANTHER" id="PTHR45011">
    <property type="entry name" value="DAP3-BINDING CELL DEATH ENHANCER 1"/>
    <property type="match status" value="1"/>
</dbReference>
<name>A0A0N5D0W3_THECL</name>
<feature type="repeat" description="TPR" evidence="1">
    <location>
        <begin position="255"/>
        <end position="288"/>
    </location>
</feature>
<gene>
    <name evidence="3" type="ORF">TCLT_LOCUS6447</name>
</gene>
<dbReference type="PROSITE" id="PS50005">
    <property type="entry name" value="TPR"/>
    <property type="match status" value="1"/>
</dbReference>
<dbReference type="STRING" id="103827.A0A0N5D0W3"/>
<dbReference type="Gene3D" id="1.25.40.10">
    <property type="entry name" value="Tetratricopeptide repeat domain"/>
    <property type="match status" value="1"/>
</dbReference>
<evidence type="ECO:0000313" key="5">
    <source>
        <dbReference type="WBParaSite" id="TCLT_0000645801-mRNA-1"/>
    </source>
</evidence>
<feature type="region of interest" description="Disordered" evidence="2">
    <location>
        <begin position="112"/>
        <end position="134"/>
    </location>
</feature>
<organism evidence="5">
    <name type="scientific">Thelazia callipaeda</name>
    <name type="common">Oriental eyeworm</name>
    <name type="synonym">Parasitic nematode</name>
    <dbReference type="NCBI Taxonomy" id="103827"/>
    <lineage>
        <taxon>Eukaryota</taxon>
        <taxon>Metazoa</taxon>
        <taxon>Ecdysozoa</taxon>
        <taxon>Nematoda</taxon>
        <taxon>Chromadorea</taxon>
        <taxon>Rhabditida</taxon>
        <taxon>Spirurina</taxon>
        <taxon>Spiruromorpha</taxon>
        <taxon>Thelazioidea</taxon>
        <taxon>Thelaziidae</taxon>
        <taxon>Thelazia</taxon>
    </lineage>
</organism>
<dbReference type="WBParaSite" id="TCLT_0000645801-mRNA-1">
    <property type="protein sequence ID" value="TCLT_0000645801-mRNA-1"/>
    <property type="gene ID" value="TCLT_0000645801"/>
</dbReference>
<protein>
    <submittedName>
        <fullName evidence="5">TPR_REGION domain-containing protein</fullName>
    </submittedName>
</protein>
<proteinExistence type="predicted"/>
<feature type="compositionally biased region" description="Basic and acidic residues" evidence="2">
    <location>
        <begin position="112"/>
        <end position="125"/>
    </location>
</feature>
<evidence type="ECO:0000313" key="3">
    <source>
        <dbReference type="EMBL" id="VDN03799.1"/>
    </source>
</evidence>
<dbReference type="SUPFAM" id="SSF81901">
    <property type="entry name" value="HCP-like"/>
    <property type="match status" value="1"/>
</dbReference>
<reference evidence="5" key="1">
    <citation type="submission" date="2017-02" db="UniProtKB">
        <authorList>
            <consortium name="WormBaseParasite"/>
        </authorList>
    </citation>
    <scope>IDENTIFICATION</scope>
</reference>
<dbReference type="InterPro" id="IPR052748">
    <property type="entry name" value="ISR_Activator"/>
</dbReference>
<accession>A0A0N5D0W3</accession>
<dbReference type="Proteomes" id="UP000276776">
    <property type="component" value="Unassembled WGS sequence"/>
</dbReference>
<dbReference type="PANTHER" id="PTHR45011:SF1">
    <property type="entry name" value="DAP3-BINDING CELL DEATH ENHANCER 1"/>
    <property type="match status" value="1"/>
</dbReference>
<dbReference type="InterPro" id="IPR019734">
    <property type="entry name" value="TPR_rpt"/>
</dbReference>
<dbReference type="OrthoDB" id="2384430at2759"/>
<evidence type="ECO:0000256" key="2">
    <source>
        <dbReference type="SAM" id="MobiDB-lite"/>
    </source>
</evidence>
<dbReference type="AlphaFoldDB" id="A0A0N5D0W3"/>
<sequence length="317" mass="35754">MALKGILVSAARGLKFFPTTTHYDLVLFDNNPDGKTLKEKHVVQNSKLCTGAFSLSLKPSLANIHGLRPAFEFFANTNKWLFSHADSSNIFQNVVIFTSGVPSRAFNVYEEKTTTSSEQNKEPVISERSVQADETSSKHSDLKILVDELKADMHNMLAVMLFENGYFEDAVCHLHSAVKLGSIRALFNLGCYYCFWKDPEVDFDKGAGFFSLASNRGHVQSMYNLGALNLRKLLRHSDTNSGVELIEEAAKLGCSEAQFHMGKFMLQLKHYSRAEFYFSKLVHIDEYKSDLISWLSVKDIPVEVHQLLKKLLRNSAI</sequence>
<dbReference type="EMBL" id="UYYF01004416">
    <property type="protein sequence ID" value="VDN03799.1"/>
    <property type="molecule type" value="Genomic_DNA"/>
</dbReference>